<name>A0A1M5PSC3_9FLAO</name>
<gene>
    <name evidence="3" type="ORF">BC624_102583</name>
    <name evidence="4" type="ORF">SAMN05443373_106180</name>
</gene>
<dbReference type="PANTHER" id="PTHR12558">
    <property type="entry name" value="CELL DIVISION CYCLE 16,23,27"/>
    <property type="match status" value="1"/>
</dbReference>
<dbReference type="PROSITE" id="PS50005">
    <property type="entry name" value="TPR"/>
    <property type="match status" value="1"/>
</dbReference>
<keyword evidence="6" id="KW-1185">Reference proteome</keyword>
<dbReference type="SUPFAM" id="SSF48452">
    <property type="entry name" value="TPR-like"/>
    <property type="match status" value="3"/>
</dbReference>
<reference evidence="4" key="1">
    <citation type="submission" date="2016-11" db="EMBL/GenBank/DDBJ databases">
        <authorList>
            <person name="Jaros S."/>
            <person name="Januszkiewicz K."/>
            <person name="Wedrychowicz H."/>
        </authorList>
    </citation>
    <scope>NUCLEOTIDE SEQUENCE [LARGE SCALE GENOMIC DNA]</scope>
    <source>
        <strain evidence="4">DSM 19729</strain>
    </source>
</reference>
<dbReference type="EMBL" id="FQWO01000006">
    <property type="protein sequence ID" value="SHH04744.1"/>
    <property type="molecule type" value="Genomic_DNA"/>
</dbReference>
<evidence type="ECO:0000256" key="1">
    <source>
        <dbReference type="PROSITE-ProRule" id="PRU00339"/>
    </source>
</evidence>
<evidence type="ECO:0000313" key="5">
    <source>
        <dbReference type="Proteomes" id="UP000184384"/>
    </source>
</evidence>
<feature type="chain" id="PRO_5012341459" description="Tetratricopeptide repeat-containing protein" evidence="2">
    <location>
        <begin position="21"/>
        <end position="555"/>
    </location>
</feature>
<dbReference type="Proteomes" id="UP000184384">
    <property type="component" value="Unassembled WGS sequence"/>
</dbReference>
<sequence>MNKFKILSVAFLASVSVTQAQDINQAKKAIDAEQFENAKSTLKSIIKTNPAEGTAFFLLGNVYLIQNIADSAKMTYQNGLTAKDHAHLNQIGLGQIDLDNGDVVAAKAKFELAKKEMRKKDFEEYVYIARAYMNASKPDYKSAIQTLNLAKERSGQEAQVQLALGDAFYGEKNQNEAYAAYRNAFQADNSMIRAKMQLGVLLKGAKAYTEAVTAYNDVIAISPNYGPIYRELAETYYYWAANVPGRYDQYIKEALSYYEKYMALTDYSLASRMRHADFLILAKDYKALEVEANKMKEIDAVNPRIYRYLGYSAYENGNVDLAIKSLNDFIANPSNKVIAQDYLYLGLAKIKKGTSADGATINPALFNEGVASIKKAVEMEEYIANDLNEVATKLYGQKMYKEAAALLEIAVTNVESKNYLIDNFYLGTSIYFANANVTADQKPDFVALQKADTALGNLITGSPTTQDAYIYRARVNGLLEKPAMMIQYYEEFIKVVTANGAEELAKSSTKAKLIEAYNTIAANSSDTVKAKEYFAKTLAIDPANKFATESLKSLK</sequence>
<organism evidence="4 5">
    <name type="scientific">Flavobacterium granuli</name>
    <dbReference type="NCBI Taxonomy" id="280093"/>
    <lineage>
        <taxon>Bacteria</taxon>
        <taxon>Pseudomonadati</taxon>
        <taxon>Bacteroidota</taxon>
        <taxon>Flavobacteriia</taxon>
        <taxon>Flavobacteriales</taxon>
        <taxon>Flavobacteriaceae</taxon>
        <taxon>Flavobacterium</taxon>
    </lineage>
</organism>
<dbReference type="Proteomes" id="UP000237771">
    <property type="component" value="Unassembled WGS sequence"/>
</dbReference>
<evidence type="ECO:0000313" key="4">
    <source>
        <dbReference type="EMBL" id="SHH04744.1"/>
    </source>
</evidence>
<evidence type="ECO:0000313" key="6">
    <source>
        <dbReference type="Proteomes" id="UP000237771"/>
    </source>
</evidence>
<proteinExistence type="predicted"/>
<feature type="repeat" description="TPR" evidence="1">
    <location>
        <begin position="192"/>
        <end position="225"/>
    </location>
</feature>
<dbReference type="AlphaFoldDB" id="A0A1M5PSC3"/>
<dbReference type="PANTHER" id="PTHR12558:SF13">
    <property type="entry name" value="CELL DIVISION CYCLE PROTEIN 27 HOMOLOG"/>
    <property type="match status" value="1"/>
</dbReference>
<dbReference type="InterPro" id="IPR011990">
    <property type="entry name" value="TPR-like_helical_dom_sf"/>
</dbReference>
<dbReference type="RefSeq" id="WP_072943841.1">
    <property type="nucleotide sequence ID" value="NZ_FQWO01000006.1"/>
</dbReference>
<dbReference type="OrthoDB" id="638548at2"/>
<dbReference type="EMBL" id="PVUB01000002">
    <property type="protein sequence ID" value="PRZ26604.1"/>
    <property type="molecule type" value="Genomic_DNA"/>
</dbReference>
<keyword evidence="1" id="KW-0802">TPR repeat</keyword>
<dbReference type="InterPro" id="IPR019734">
    <property type="entry name" value="TPR_rpt"/>
</dbReference>
<reference evidence="3 6" key="3">
    <citation type="submission" date="2018-03" db="EMBL/GenBank/DDBJ databases">
        <title>Genomic Encyclopedia of Archaeal and Bacterial Type Strains, Phase II (KMG-II): from individual species to whole genera.</title>
        <authorList>
            <person name="Goeker M."/>
        </authorList>
    </citation>
    <scope>NUCLEOTIDE SEQUENCE [LARGE SCALE GENOMIC DNA]</scope>
    <source>
        <strain evidence="3 6">DSM 17797</strain>
    </source>
</reference>
<feature type="signal peptide" evidence="2">
    <location>
        <begin position="1"/>
        <end position="20"/>
    </location>
</feature>
<dbReference type="STRING" id="280093.SAMN05443373_106180"/>
<reference evidence="5" key="2">
    <citation type="submission" date="2016-11" db="EMBL/GenBank/DDBJ databases">
        <authorList>
            <person name="Varghese N."/>
            <person name="Submissions S."/>
        </authorList>
    </citation>
    <scope>NUCLEOTIDE SEQUENCE [LARGE SCALE GENOMIC DNA]</scope>
    <source>
        <strain evidence="5">DSM 19729</strain>
    </source>
</reference>
<keyword evidence="2" id="KW-0732">Signal</keyword>
<evidence type="ECO:0008006" key="7">
    <source>
        <dbReference type="Google" id="ProtNLM"/>
    </source>
</evidence>
<dbReference type="Gene3D" id="1.25.40.10">
    <property type="entry name" value="Tetratricopeptide repeat domain"/>
    <property type="match status" value="3"/>
</dbReference>
<dbReference type="SMART" id="SM00028">
    <property type="entry name" value="TPR"/>
    <property type="match status" value="5"/>
</dbReference>
<accession>A0A1M5PSC3</accession>
<protein>
    <recommendedName>
        <fullName evidence="7">Tetratricopeptide repeat-containing protein</fullName>
    </recommendedName>
</protein>
<evidence type="ECO:0000256" key="2">
    <source>
        <dbReference type="SAM" id="SignalP"/>
    </source>
</evidence>
<evidence type="ECO:0000313" key="3">
    <source>
        <dbReference type="EMBL" id="PRZ26604.1"/>
    </source>
</evidence>